<dbReference type="Proteomes" id="UP001058569">
    <property type="component" value="Chromosome"/>
</dbReference>
<comment type="domain">
    <text evidence="12">Contains an N-terminal zinc-binding domain, a central core domain that contains the primase activity, and a C-terminal DnaB-binding domain.</text>
</comment>
<reference evidence="15 16" key="1">
    <citation type="submission" date="2018-12" db="EMBL/GenBank/DDBJ databases">
        <authorList>
            <consortium name="Pathogen Informatics"/>
        </authorList>
    </citation>
    <scope>NUCLEOTIDE SEQUENCE [LARGE SCALE GENOMIC DNA]</scope>
    <source>
        <strain evidence="15 16">NCTC10126</strain>
    </source>
</reference>
<keyword evidence="11 12" id="KW-0804">Transcription</keyword>
<comment type="cofactor">
    <cofactor evidence="12">
        <name>Zn(2+)</name>
        <dbReference type="ChEBI" id="CHEBI:29105"/>
    </cofactor>
    <text evidence="12">Binds 1 zinc ion per monomer.</text>
</comment>
<evidence type="ECO:0000256" key="4">
    <source>
        <dbReference type="ARBA" id="ARBA00022695"/>
    </source>
</evidence>
<dbReference type="EMBL" id="CP101806">
    <property type="protein sequence ID" value="UUD35696.1"/>
    <property type="molecule type" value="Genomic_DNA"/>
</dbReference>
<dbReference type="Gene3D" id="3.90.580.10">
    <property type="entry name" value="Zinc finger, CHC2-type domain"/>
    <property type="match status" value="1"/>
</dbReference>
<evidence type="ECO:0000256" key="2">
    <source>
        <dbReference type="ARBA" id="ARBA00022515"/>
    </source>
</evidence>
<dbReference type="GO" id="GO:0000428">
    <property type="term" value="C:DNA-directed RNA polymerase complex"/>
    <property type="evidence" value="ECO:0007669"/>
    <property type="project" value="UniProtKB-KW"/>
</dbReference>
<dbReference type="GO" id="GO:0003677">
    <property type="term" value="F:DNA binding"/>
    <property type="evidence" value="ECO:0007669"/>
    <property type="project" value="UniProtKB-KW"/>
</dbReference>
<dbReference type="Gene3D" id="3.90.980.10">
    <property type="entry name" value="DNA primase, catalytic core, N-terminal domain"/>
    <property type="match status" value="1"/>
</dbReference>
<comment type="catalytic activity">
    <reaction evidence="12">
        <text>ssDNA + n NTP = ssDNA/pppN(pN)n-1 hybrid + (n-1) diphosphate.</text>
        <dbReference type="EC" id="2.7.7.101"/>
    </reaction>
</comment>
<dbReference type="GO" id="GO:0003899">
    <property type="term" value="F:DNA-directed RNA polymerase activity"/>
    <property type="evidence" value="ECO:0007669"/>
    <property type="project" value="UniProtKB-UniRule"/>
</dbReference>
<evidence type="ECO:0000256" key="1">
    <source>
        <dbReference type="ARBA" id="ARBA00022478"/>
    </source>
</evidence>
<comment type="subunit">
    <text evidence="12">Monomer. Interacts with DnaB.</text>
</comment>
<keyword evidence="2 12" id="KW-0639">Primosome</keyword>
<feature type="zinc finger region" description="CHC2-type" evidence="12">
    <location>
        <begin position="39"/>
        <end position="63"/>
    </location>
</feature>
<dbReference type="InterPro" id="IPR002694">
    <property type="entry name" value="Znf_CHC2"/>
</dbReference>
<keyword evidence="10 12" id="KW-0238">DNA-binding</keyword>
<dbReference type="PROSITE" id="PS50880">
    <property type="entry name" value="TOPRIM"/>
    <property type="match status" value="1"/>
</dbReference>
<keyword evidence="17" id="KW-1185">Reference proteome</keyword>
<keyword evidence="4 12" id="KW-0548">Nucleotidyltransferase</keyword>
<evidence type="ECO:0000313" key="17">
    <source>
        <dbReference type="Proteomes" id="UP001058569"/>
    </source>
</evidence>
<evidence type="ECO:0000259" key="13">
    <source>
        <dbReference type="PROSITE" id="PS50880"/>
    </source>
</evidence>
<dbReference type="SMART" id="SM00493">
    <property type="entry name" value="TOPRIM"/>
    <property type="match status" value="1"/>
</dbReference>
<organism evidence="15 16">
    <name type="scientific">Mycoplasmopsis caviae</name>
    <dbReference type="NCBI Taxonomy" id="55603"/>
    <lineage>
        <taxon>Bacteria</taxon>
        <taxon>Bacillati</taxon>
        <taxon>Mycoplasmatota</taxon>
        <taxon>Mycoplasmoidales</taxon>
        <taxon>Metamycoplasmataceae</taxon>
        <taxon>Mycoplasmopsis</taxon>
    </lineage>
</organism>
<dbReference type="HAMAP" id="MF_00974">
    <property type="entry name" value="DNA_primase_DnaG"/>
    <property type="match status" value="1"/>
</dbReference>
<keyword evidence="5 12" id="KW-0235">DNA replication</keyword>
<dbReference type="NCBIfam" id="TIGR01391">
    <property type="entry name" value="dnaG"/>
    <property type="match status" value="1"/>
</dbReference>
<dbReference type="Proteomes" id="UP000280036">
    <property type="component" value="Unassembled WGS sequence"/>
</dbReference>
<keyword evidence="8 12" id="KW-0862">Zinc</keyword>
<dbReference type="Gene3D" id="3.40.1360.10">
    <property type="match status" value="1"/>
</dbReference>
<dbReference type="AlphaFoldDB" id="A0A3P8KW50"/>
<dbReference type="InterPro" id="IPR037068">
    <property type="entry name" value="DNA_primase_core_N_sf"/>
</dbReference>
<evidence type="ECO:0000256" key="8">
    <source>
        <dbReference type="ARBA" id="ARBA00022833"/>
    </source>
</evidence>
<evidence type="ECO:0000256" key="7">
    <source>
        <dbReference type="ARBA" id="ARBA00022771"/>
    </source>
</evidence>
<evidence type="ECO:0000256" key="11">
    <source>
        <dbReference type="ARBA" id="ARBA00023163"/>
    </source>
</evidence>
<dbReference type="SUPFAM" id="SSF56731">
    <property type="entry name" value="DNA primase core"/>
    <property type="match status" value="1"/>
</dbReference>
<dbReference type="InterPro" id="IPR006171">
    <property type="entry name" value="TOPRIM_dom"/>
</dbReference>
<dbReference type="PANTHER" id="PTHR30313:SF2">
    <property type="entry name" value="DNA PRIMASE"/>
    <property type="match status" value="1"/>
</dbReference>
<accession>A0A3P8KW50</accession>
<keyword evidence="1 12" id="KW-0240">DNA-directed RNA polymerase</keyword>
<evidence type="ECO:0000256" key="12">
    <source>
        <dbReference type="HAMAP-Rule" id="MF_00974"/>
    </source>
</evidence>
<dbReference type="PANTHER" id="PTHR30313">
    <property type="entry name" value="DNA PRIMASE"/>
    <property type="match status" value="1"/>
</dbReference>
<dbReference type="RefSeq" id="WP_126117850.1">
    <property type="nucleotide sequence ID" value="NZ_CP101806.1"/>
</dbReference>
<dbReference type="EMBL" id="UZVY01000001">
    <property type="protein sequence ID" value="VDR41557.1"/>
    <property type="molecule type" value="Genomic_DNA"/>
</dbReference>
<dbReference type="InterPro" id="IPR013264">
    <property type="entry name" value="DNAG_N"/>
</dbReference>
<gene>
    <name evidence="12 15" type="primary">dnaG</name>
    <name evidence="15" type="ORF">NCTC10126_00034</name>
    <name evidence="14" type="ORF">NPA07_02370</name>
</gene>
<comment type="function">
    <text evidence="12">RNA polymerase that catalyzes the synthesis of short RNA molecules used as primers for DNA polymerase during DNA replication.</text>
</comment>
<protein>
    <recommendedName>
        <fullName evidence="12">DNA primase</fullName>
        <ecNumber evidence="12">2.7.7.101</ecNumber>
    </recommendedName>
</protein>
<evidence type="ECO:0000256" key="10">
    <source>
        <dbReference type="ARBA" id="ARBA00023125"/>
    </source>
</evidence>
<comment type="similarity">
    <text evidence="12">Belongs to the DnaG primase family.</text>
</comment>
<dbReference type="Pfam" id="PF01807">
    <property type="entry name" value="Zn_ribbon_DnaG"/>
    <property type="match status" value="1"/>
</dbReference>
<dbReference type="CDD" id="cd03364">
    <property type="entry name" value="TOPRIM_DnaG_primases"/>
    <property type="match status" value="1"/>
</dbReference>
<evidence type="ECO:0000256" key="3">
    <source>
        <dbReference type="ARBA" id="ARBA00022679"/>
    </source>
</evidence>
<dbReference type="Pfam" id="PF13662">
    <property type="entry name" value="Toprim_4"/>
    <property type="match status" value="1"/>
</dbReference>
<feature type="domain" description="Toprim" evidence="13">
    <location>
        <begin position="254"/>
        <end position="333"/>
    </location>
</feature>
<dbReference type="GO" id="GO:0005737">
    <property type="term" value="C:cytoplasm"/>
    <property type="evidence" value="ECO:0007669"/>
    <property type="project" value="TreeGrafter"/>
</dbReference>
<keyword evidence="3 12" id="KW-0808">Transferase</keyword>
<dbReference type="SUPFAM" id="SSF57783">
    <property type="entry name" value="Zinc beta-ribbon"/>
    <property type="match status" value="1"/>
</dbReference>
<dbReference type="Pfam" id="PF08275">
    <property type="entry name" value="DNAG_N"/>
    <property type="match status" value="1"/>
</dbReference>
<sequence length="655" mass="76463">MSNNNHEIIKSIIANNNIVDVIGSFITLSKKGRSYVCICPFHQDTNPSMNVDEKKQIFKCFVCQVGGDVLAFLRKYKKWSLQEALEYLANKSNSNVDLSFFQKTVSYYNEEDLRIIEINNKSNSLFKLELIKRKSSTLKSFVNKRSLSNEIIQNFDIGFGDQESFKSIFANELENNADLLVKASLINSHNKALSFKDRITFAIRDERGEIVGFSARALDNETKPKYINSNETKLFKKNSLLYNWNQASEKSQDGTIIITEGFFDVIALYKAKIFNAVGLMGTALTNNHFRLLKGRKIIIFLDGDDAGQKASLKSAKFLLDHRIDTYIVNNTTKSDPDELFNDYGPENIHNLIKNAPAALDFIYQYLSRKYNLNISLDNEMKNIKAFCDDFVYYLEHQVLNIQEFYKNKIKNDYRFDIKISSKPKLPDPYDSQEIYAPPSGGSEYEDYDFSQQDVPPLLENELEYQNHVNRNNDIANYKNNTKRIPPDPDGKLINRLFYVLLNYPELNKLFRKFERNKNDDFFFAYFNDEELKHEIYKLLKEQNKLNDDILKKYIIELEKKEINVDLSGFNKNYKTKEEIETNFENVYRLAINESDKAYIEYTANEERLKIIAQDNNDEKNKSSKFYEDFSKKMRQIGKRKSSDYDVKNAYIDKGE</sequence>
<dbReference type="InterPro" id="IPR034151">
    <property type="entry name" value="TOPRIM_DnaG_bac"/>
</dbReference>
<evidence type="ECO:0000256" key="5">
    <source>
        <dbReference type="ARBA" id="ARBA00022705"/>
    </source>
</evidence>
<dbReference type="SMART" id="SM00400">
    <property type="entry name" value="ZnF_CHCC"/>
    <property type="match status" value="1"/>
</dbReference>
<evidence type="ECO:0000313" key="14">
    <source>
        <dbReference type="EMBL" id="UUD35696.1"/>
    </source>
</evidence>
<evidence type="ECO:0000313" key="16">
    <source>
        <dbReference type="Proteomes" id="UP000280036"/>
    </source>
</evidence>
<evidence type="ECO:0000313" key="15">
    <source>
        <dbReference type="EMBL" id="VDR41557.1"/>
    </source>
</evidence>
<dbReference type="OrthoDB" id="9803773at2"/>
<evidence type="ECO:0000256" key="9">
    <source>
        <dbReference type="ARBA" id="ARBA00022842"/>
    </source>
</evidence>
<dbReference type="GO" id="GO:0006269">
    <property type="term" value="P:DNA replication, synthesis of primer"/>
    <property type="evidence" value="ECO:0007669"/>
    <property type="project" value="UniProtKB-UniRule"/>
</dbReference>
<keyword evidence="6 12" id="KW-0479">Metal-binding</keyword>
<evidence type="ECO:0000256" key="6">
    <source>
        <dbReference type="ARBA" id="ARBA00022723"/>
    </source>
</evidence>
<dbReference type="InterPro" id="IPR050219">
    <property type="entry name" value="DnaG_primase"/>
</dbReference>
<dbReference type="InterPro" id="IPR030846">
    <property type="entry name" value="DnaG_bac"/>
</dbReference>
<proteinExistence type="inferred from homology"/>
<dbReference type="InterPro" id="IPR006295">
    <property type="entry name" value="DNA_primase_DnaG"/>
</dbReference>
<keyword evidence="9" id="KW-0460">Magnesium</keyword>
<dbReference type="GO" id="GO:1990077">
    <property type="term" value="C:primosome complex"/>
    <property type="evidence" value="ECO:0007669"/>
    <property type="project" value="UniProtKB-KW"/>
</dbReference>
<name>A0A3P8KW50_9BACT</name>
<dbReference type="GO" id="GO:0008270">
    <property type="term" value="F:zinc ion binding"/>
    <property type="evidence" value="ECO:0007669"/>
    <property type="project" value="UniProtKB-UniRule"/>
</dbReference>
<dbReference type="InterPro" id="IPR036977">
    <property type="entry name" value="DNA_primase_Znf_CHC2"/>
</dbReference>
<reference evidence="14" key="2">
    <citation type="submission" date="2022-07" db="EMBL/GenBank/DDBJ databases">
        <title>Complete genome of Mycoplasma caviae type strain G122.</title>
        <authorList>
            <person name="Spergser J."/>
        </authorList>
    </citation>
    <scope>NUCLEOTIDE SEQUENCE</scope>
    <source>
        <strain evidence="14">G122</strain>
    </source>
</reference>
<keyword evidence="7 12" id="KW-0863">Zinc-finger</keyword>
<dbReference type="EC" id="2.7.7.101" evidence="12"/>